<comment type="similarity">
    <text evidence="3">Belongs to the peptidase M17 family.</text>
</comment>
<dbReference type="OrthoDB" id="412814at2759"/>
<dbReference type="InterPro" id="IPR011356">
    <property type="entry name" value="Leucine_aapep/pepB"/>
</dbReference>
<dbReference type="FunFam" id="3.40.630.10:FF:000033">
    <property type="entry name" value="M17 leucyl aminopeptidase"/>
    <property type="match status" value="1"/>
</dbReference>
<dbReference type="NCBIfam" id="NF002076">
    <property type="entry name" value="PRK00913.2-3"/>
    <property type="match status" value="1"/>
</dbReference>
<evidence type="ECO:0000256" key="8">
    <source>
        <dbReference type="ARBA" id="ARBA00022801"/>
    </source>
</evidence>
<dbReference type="PRINTS" id="PR00481">
    <property type="entry name" value="LAMNOPPTDASE"/>
</dbReference>
<reference evidence="12" key="1">
    <citation type="journal article" date="2016" name="Nature">
        <title>The genome of the seagrass Zostera marina reveals angiosperm adaptation to the sea.</title>
        <authorList>
            <person name="Olsen J.L."/>
            <person name="Rouze P."/>
            <person name="Verhelst B."/>
            <person name="Lin Y.-C."/>
            <person name="Bayer T."/>
            <person name="Collen J."/>
            <person name="Dattolo E."/>
            <person name="De Paoli E."/>
            <person name="Dittami S."/>
            <person name="Maumus F."/>
            <person name="Michel G."/>
            <person name="Kersting A."/>
            <person name="Lauritano C."/>
            <person name="Lohaus R."/>
            <person name="Toepel M."/>
            <person name="Tonon T."/>
            <person name="Vanneste K."/>
            <person name="Amirebrahimi M."/>
            <person name="Brakel J."/>
            <person name="Bostroem C."/>
            <person name="Chovatia M."/>
            <person name="Grimwood J."/>
            <person name="Jenkins J.W."/>
            <person name="Jueterbock A."/>
            <person name="Mraz A."/>
            <person name="Stam W.T."/>
            <person name="Tice H."/>
            <person name="Bornberg-Bauer E."/>
            <person name="Green P.J."/>
            <person name="Pearson G.A."/>
            <person name="Procaccini G."/>
            <person name="Duarte C.M."/>
            <person name="Schmutz J."/>
            <person name="Reusch T.B.H."/>
            <person name="Van de Peer Y."/>
        </authorList>
    </citation>
    <scope>NUCLEOTIDE SEQUENCE [LARGE SCALE GENOMIC DNA]</scope>
    <source>
        <strain evidence="12">cv. Finnish</strain>
    </source>
</reference>
<dbReference type="Gene3D" id="3.40.630.10">
    <property type="entry name" value="Zn peptidases"/>
    <property type="match status" value="1"/>
</dbReference>
<dbReference type="GO" id="GO:0005737">
    <property type="term" value="C:cytoplasm"/>
    <property type="evidence" value="ECO:0000318"/>
    <property type="project" value="GO_Central"/>
</dbReference>
<evidence type="ECO:0000259" key="10">
    <source>
        <dbReference type="PROSITE" id="PS00631"/>
    </source>
</evidence>
<organism evidence="11 12">
    <name type="scientific">Zostera marina</name>
    <name type="common">Eelgrass</name>
    <dbReference type="NCBI Taxonomy" id="29655"/>
    <lineage>
        <taxon>Eukaryota</taxon>
        <taxon>Viridiplantae</taxon>
        <taxon>Streptophyta</taxon>
        <taxon>Embryophyta</taxon>
        <taxon>Tracheophyta</taxon>
        <taxon>Spermatophyta</taxon>
        <taxon>Magnoliopsida</taxon>
        <taxon>Liliopsida</taxon>
        <taxon>Zosteraceae</taxon>
        <taxon>Zostera</taxon>
    </lineage>
</organism>
<dbReference type="Pfam" id="PF02789">
    <property type="entry name" value="Peptidase_M17_N"/>
    <property type="match status" value="1"/>
</dbReference>
<keyword evidence="6" id="KW-0645">Protease</keyword>
<evidence type="ECO:0000256" key="7">
    <source>
        <dbReference type="ARBA" id="ARBA00022723"/>
    </source>
</evidence>
<evidence type="ECO:0000313" key="11">
    <source>
        <dbReference type="EMBL" id="KMZ64472.1"/>
    </source>
</evidence>
<dbReference type="OMA" id="HSFLMIA"/>
<evidence type="ECO:0000313" key="12">
    <source>
        <dbReference type="Proteomes" id="UP000036987"/>
    </source>
</evidence>
<dbReference type="EMBL" id="LFYR01001151">
    <property type="protein sequence ID" value="KMZ64472.1"/>
    <property type="molecule type" value="Genomic_DNA"/>
</dbReference>
<evidence type="ECO:0000256" key="6">
    <source>
        <dbReference type="ARBA" id="ARBA00022670"/>
    </source>
</evidence>
<dbReference type="PANTHER" id="PTHR11963:SF23">
    <property type="entry name" value="CYTOSOL AMINOPEPTIDASE"/>
    <property type="match status" value="1"/>
</dbReference>
<evidence type="ECO:0000256" key="4">
    <source>
        <dbReference type="ARBA" id="ARBA00011867"/>
    </source>
</evidence>
<dbReference type="CDD" id="cd00433">
    <property type="entry name" value="Peptidase_M17"/>
    <property type="match status" value="1"/>
</dbReference>
<evidence type="ECO:0000256" key="2">
    <source>
        <dbReference type="ARBA" id="ARBA00001585"/>
    </source>
</evidence>
<gene>
    <name evidence="11" type="ORF">ZOSMA_36G00810</name>
</gene>
<comment type="catalytic activity">
    <reaction evidence="1">
        <text>Release of an N-terminal amino acid, Xaa-|-Yaa-, in which Xaa is preferably Leu, but may be other amino acids including Pro although not Arg or Lys, and Yaa may be Pro. Amino acid amides and methyl esters are also readily hydrolyzed, but rates on arylamides are exceedingly low.</text>
        <dbReference type="EC" id="3.4.11.1"/>
    </reaction>
</comment>
<evidence type="ECO:0000256" key="1">
    <source>
        <dbReference type="ARBA" id="ARBA00000135"/>
    </source>
</evidence>
<dbReference type="Gene3D" id="3.40.220.10">
    <property type="entry name" value="Leucine Aminopeptidase, subunit E, domain 1"/>
    <property type="match status" value="1"/>
</dbReference>
<keyword evidence="5 11" id="KW-0031">Aminopeptidase</keyword>
<dbReference type="Proteomes" id="UP000036987">
    <property type="component" value="Unassembled WGS sequence"/>
</dbReference>
<keyword evidence="7" id="KW-0479">Metal-binding</keyword>
<dbReference type="GO" id="GO:0006508">
    <property type="term" value="P:proteolysis"/>
    <property type="evidence" value="ECO:0000318"/>
    <property type="project" value="GO_Central"/>
</dbReference>
<dbReference type="InterPro" id="IPR000819">
    <property type="entry name" value="Peptidase_M17_C"/>
</dbReference>
<feature type="domain" description="Cytosol aminopeptidase" evidence="10">
    <location>
        <begin position="377"/>
        <end position="384"/>
    </location>
</feature>
<keyword evidence="8" id="KW-0378">Hydrolase</keyword>
<evidence type="ECO:0000256" key="5">
    <source>
        <dbReference type="ARBA" id="ARBA00022438"/>
    </source>
</evidence>
<dbReference type="AlphaFoldDB" id="A0A0K9P881"/>
<dbReference type="GO" id="GO:0008233">
    <property type="term" value="F:peptidase activity"/>
    <property type="evidence" value="ECO:0000318"/>
    <property type="project" value="GO_Central"/>
</dbReference>
<accession>A0A0K9P881</accession>
<dbReference type="PANTHER" id="PTHR11963">
    <property type="entry name" value="LEUCINE AMINOPEPTIDASE-RELATED"/>
    <property type="match status" value="1"/>
</dbReference>
<dbReference type="InterPro" id="IPR023042">
    <property type="entry name" value="Peptidase_M17_leu_NH2_pept"/>
</dbReference>
<dbReference type="Pfam" id="PF00883">
    <property type="entry name" value="Peptidase_M17"/>
    <property type="match status" value="1"/>
</dbReference>
<protein>
    <submittedName>
        <fullName evidence="11">Leucyl aminopeptidase</fullName>
    </submittedName>
</protein>
<proteinExistence type="inferred from homology"/>
<keyword evidence="12" id="KW-1185">Reference proteome</keyword>
<dbReference type="HAMAP" id="MF_00181">
    <property type="entry name" value="Cytosol_peptidase_M17"/>
    <property type="match status" value="1"/>
</dbReference>
<dbReference type="STRING" id="29655.A0A0K9P881"/>
<dbReference type="PROSITE" id="PS00631">
    <property type="entry name" value="CYTOSOL_AP"/>
    <property type="match status" value="1"/>
</dbReference>
<dbReference type="SUPFAM" id="SSF53187">
    <property type="entry name" value="Zn-dependent exopeptidases"/>
    <property type="match status" value="1"/>
</dbReference>
<comment type="catalytic activity">
    <reaction evidence="2">
        <text>Release of N-terminal proline from a peptide.</text>
        <dbReference type="EC" id="3.4.11.5"/>
    </reaction>
</comment>
<comment type="function">
    <text evidence="9">Presumably involved in the processing and regular turnover of intracellular proteins. Catalyzes the removal of unsubstituted N-terminal amino acids from various peptides.</text>
</comment>
<dbReference type="InterPro" id="IPR043472">
    <property type="entry name" value="Macro_dom-like"/>
</dbReference>
<sequence length="526" mass="55542">MAHSLGLTAPNSVEVPQICFNAKEIDFAEWKGDFLAVAVCQDDLSKDSNSKFKNSILNKLDVLVDGLLAETSTEEDFGGKTGQLMVLKLPGHSFRRVGLIGLGKCTSSSSCSTNAYKGLGRIIASVAKSSQVNNAAVVLISSHVLSLETKLNTAYSVASGTILGAYEDTRFKSVSQKPLLFKSLDIIGLGSGPELEEKLKYASNVCSGVIFGMELVNSPANVLTPGILAEEASKVASAYTDVFTAKILNAEQCRELKMGSYLGVAAAASANPPHFIHLCYKPPGGNVKTKLAIVGKGLTFDSGGYNIKTGPSCMVELMKFDMGGSAATFGAAKAIGQIKPPGVHFIVAACENMISSTGMRPGDILTASNGKTIEVTNTDAEGRLTLADALVYTCNQGVDKIVDLATLTGACIIALGNSIAGIFSPDDELVDEIQKASGITGEKFWRLPLEESYWENMKSNVADMVNTGSSKGSSITAALFLKQFVDENVQWLHIDMAGPVWNDKKGGATGFAISTLVEWVLKNSSS</sequence>
<comment type="caution">
    <text evidence="11">The sequence shown here is derived from an EMBL/GenBank/DDBJ whole genome shotgun (WGS) entry which is preliminary data.</text>
</comment>
<name>A0A0K9P881_ZOSMR</name>
<dbReference type="InterPro" id="IPR008283">
    <property type="entry name" value="Peptidase_M17_N"/>
</dbReference>
<comment type="subunit">
    <text evidence="4">Homohexamer (dimer of homotrimers).</text>
</comment>
<dbReference type="SUPFAM" id="SSF52949">
    <property type="entry name" value="Macro domain-like"/>
    <property type="match status" value="1"/>
</dbReference>
<evidence type="ECO:0000256" key="3">
    <source>
        <dbReference type="ARBA" id="ARBA00009528"/>
    </source>
</evidence>
<dbReference type="GO" id="GO:0030145">
    <property type="term" value="F:manganese ion binding"/>
    <property type="evidence" value="ECO:0007669"/>
    <property type="project" value="InterPro"/>
</dbReference>
<dbReference type="GO" id="GO:0070006">
    <property type="term" value="F:metalloaminopeptidase activity"/>
    <property type="evidence" value="ECO:0007669"/>
    <property type="project" value="InterPro"/>
</dbReference>
<evidence type="ECO:0000256" key="9">
    <source>
        <dbReference type="ARBA" id="ARBA00049972"/>
    </source>
</evidence>